<dbReference type="RefSeq" id="XP_014570714.1">
    <property type="nucleotide sequence ID" value="XM_014715228.1"/>
</dbReference>
<protein>
    <submittedName>
        <fullName evidence="1">Uncharacterized protein</fullName>
    </submittedName>
</protein>
<dbReference type="Proteomes" id="UP000009131">
    <property type="component" value="Unassembled WGS sequence"/>
</dbReference>
<evidence type="ECO:0000313" key="1">
    <source>
        <dbReference type="EMBL" id="GAA94499.1"/>
    </source>
</evidence>
<sequence>MRCKHERVPRVCCTSGCARLWRVPERICLEAGAMLQRRLLDIAHRFAKSQPAGCVADVSRTADRRVMRLWHRSREGAVPTTASRVCSSEITAQGKRGFGKRMRLSGTEATPMVGPCVRPPGGKLSKRARVGVRLASRSSCAVVACDWHEPILNNEKRAGKALLGREGAWAPAKSARSSQQSRMISIMTANTAAECRLPLFSRTRPRPQ</sequence>
<organism evidence="1 2">
    <name type="scientific">Mixia osmundae (strain CBS 9802 / IAM 14324 / JCM 22182 / KY 12970)</name>
    <dbReference type="NCBI Taxonomy" id="764103"/>
    <lineage>
        <taxon>Eukaryota</taxon>
        <taxon>Fungi</taxon>
        <taxon>Dikarya</taxon>
        <taxon>Basidiomycota</taxon>
        <taxon>Pucciniomycotina</taxon>
        <taxon>Mixiomycetes</taxon>
        <taxon>Mixiales</taxon>
        <taxon>Mixiaceae</taxon>
        <taxon>Mixia</taxon>
    </lineage>
</organism>
<proteinExistence type="predicted"/>
<gene>
    <name evidence="1" type="primary">Mo01151</name>
    <name evidence="1" type="ORF">E5Q_01151</name>
</gene>
<reference evidence="1 2" key="1">
    <citation type="journal article" date="2011" name="J. Gen. Appl. Microbiol.">
        <title>Draft genome sequencing of the enigmatic basidiomycete Mixia osmundae.</title>
        <authorList>
            <person name="Nishida H."/>
            <person name="Nagatsuka Y."/>
            <person name="Sugiyama J."/>
        </authorList>
    </citation>
    <scope>NUCLEOTIDE SEQUENCE [LARGE SCALE GENOMIC DNA]</scope>
    <source>
        <strain evidence="2">CBS 9802 / IAM 14324 / JCM 22182 / KY 12970</strain>
    </source>
</reference>
<name>G7DV89_MIXOS</name>
<accession>G7DV89</accession>
<dbReference type="InParanoid" id="G7DV89"/>
<keyword evidence="2" id="KW-1185">Reference proteome</keyword>
<dbReference type="EMBL" id="BABT02000037">
    <property type="protein sequence ID" value="GAA94499.1"/>
    <property type="molecule type" value="Genomic_DNA"/>
</dbReference>
<reference evidence="1 2" key="2">
    <citation type="journal article" date="2012" name="Open Biol.">
        <title>Characteristics of nucleosomes and linker DNA regions on the genome of the basidiomycete Mixia osmundae revealed by mono- and dinucleosome mapping.</title>
        <authorList>
            <person name="Nishida H."/>
            <person name="Kondo S."/>
            <person name="Matsumoto T."/>
            <person name="Suzuki Y."/>
            <person name="Yoshikawa H."/>
            <person name="Taylor T.D."/>
            <person name="Sugiyama J."/>
        </authorList>
    </citation>
    <scope>NUCLEOTIDE SEQUENCE [LARGE SCALE GENOMIC DNA]</scope>
    <source>
        <strain evidence="2">CBS 9802 / IAM 14324 / JCM 22182 / KY 12970</strain>
    </source>
</reference>
<evidence type="ECO:0000313" key="2">
    <source>
        <dbReference type="Proteomes" id="UP000009131"/>
    </source>
</evidence>
<dbReference type="HOGENOM" id="CLU_1321178_0_0_1"/>
<comment type="caution">
    <text evidence="1">The sequence shown here is derived from an EMBL/GenBank/DDBJ whole genome shotgun (WGS) entry which is preliminary data.</text>
</comment>
<dbReference type="AlphaFoldDB" id="G7DV89"/>